<name>A0A832AE77_DESAE</name>
<dbReference type="EMBL" id="DTPL01000159">
    <property type="protein sequence ID" value="HGA37668.1"/>
    <property type="molecule type" value="Genomic_DNA"/>
</dbReference>
<dbReference type="AlphaFoldDB" id="A0A832AE77"/>
<accession>A0A832AE77</accession>
<protein>
    <submittedName>
        <fullName evidence="1">Uncharacterized protein</fullName>
    </submittedName>
</protein>
<reference evidence="1" key="1">
    <citation type="journal article" date="2020" name="mSystems">
        <title>Genome- and Community-Level Interaction Insights into Carbon Utilization and Element Cycling Functions of Hydrothermarchaeota in Hydrothermal Sediment.</title>
        <authorList>
            <person name="Zhou Z."/>
            <person name="Liu Y."/>
            <person name="Xu W."/>
            <person name="Pan J."/>
            <person name="Luo Z.H."/>
            <person name="Li M."/>
        </authorList>
    </citation>
    <scope>NUCLEOTIDE SEQUENCE [LARGE SCALE GENOMIC DNA]</scope>
    <source>
        <strain evidence="1">SpSt-972</strain>
    </source>
</reference>
<gene>
    <name evidence="1" type="ORF">ENX80_02460</name>
</gene>
<comment type="caution">
    <text evidence="1">The sequence shown here is derived from an EMBL/GenBank/DDBJ whole genome shotgun (WGS) entry which is preliminary data.</text>
</comment>
<sequence>MWLKLDNFIITPKFNLELINREKTIYTIVEFPQAFVFIPNISWVNAIAQLCHKTCLYFNNEKFHLCMFCKDSLLCLFQKDYKKNFVPDENETQYFETLTPTLPEIVTKTLHLPVFSILPAKYLFKMYNPLKVAVSIEDIDILKILFQKLIGSNSNLFMDPVATAELYPVFEIMKKDQYKITLFMDTVSFELDSLKKNLKSSLKLFSPENQLETMTLITSTPAILNYIYEGKKPEEESEINMYSRFITKLMELTAKLSSFSDSKEFNEYVYQLKI</sequence>
<proteinExistence type="predicted"/>
<organism evidence="1">
    <name type="scientific">Desulfurella acetivorans</name>
    <dbReference type="NCBI Taxonomy" id="33002"/>
    <lineage>
        <taxon>Bacteria</taxon>
        <taxon>Pseudomonadati</taxon>
        <taxon>Campylobacterota</taxon>
        <taxon>Desulfurellia</taxon>
        <taxon>Desulfurellales</taxon>
        <taxon>Desulfurellaceae</taxon>
        <taxon>Desulfurella</taxon>
    </lineage>
</organism>
<evidence type="ECO:0000313" key="1">
    <source>
        <dbReference type="EMBL" id="HGA37668.1"/>
    </source>
</evidence>